<protein>
    <recommendedName>
        <fullName evidence="1">Metallo-beta-lactamase domain-containing protein</fullName>
    </recommendedName>
</protein>
<dbReference type="Pfam" id="PF12706">
    <property type="entry name" value="Lactamase_B_2"/>
    <property type="match status" value="1"/>
</dbReference>
<keyword evidence="3" id="KW-1185">Reference proteome</keyword>
<dbReference type="Proteomes" id="UP000482578">
    <property type="component" value="Unassembled WGS sequence"/>
</dbReference>
<proteinExistence type="predicted"/>
<reference evidence="2 3" key="1">
    <citation type="submission" date="2020-02" db="EMBL/GenBank/DDBJ databases">
        <authorList>
            <person name="Yang Z."/>
        </authorList>
    </citation>
    <scope>NUCLEOTIDE SEQUENCE [LARGE SCALE GENOMIC DNA]</scope>
    <source>
        <strain evidence="2 3">HX-7-9</strain>
    </source>
</reference>
<dbReference type="EMBL" id="JAAGAA010000002">
    <property type="protein sequence ID" value="NDV11827.1"/>
    <property type="molecule type" value="Genomic_DNA"/>
</dbReference>
<evidence type="ECO:0000259" key="1">
    <source>
        <dbReference type="Pfam" id="PF12706"/>
    </source>
</evidence>
<dbReference type="InterPro" id="IPR036866">
    <property type="entry name" value="RibonucZ/Hydroxyglut_hydro"/>
</dbReference>
<accession>A0A6B2KPP4</accession>
<sequence length="377" mass="41196">MMAGNGIAQRSGRACLLFSRPLVAAVLCAGFALVLAGCGNRYYRGPVTPHFDGRQFDNPWAPMPEKFWDFLKWRVIAAPGYWPESVKVSTSVPPRRVTGDALRVTYVGHASVLLQTQGVNILTDPIWSARASPFGFAGPRRVAAPGVRFEDLPPIDVVLISHNHYDHMDLPTLARLFDAFDPLVLAPLGNDTILQGEMPGLRVKALDWGQGVAFGPLLRFTLEPMQHWSARGVFDRRHALWGAFVVEAPGGPIYFLGDAGYAKALSTQVLAKYGKPRFSLLPVGAYAPRWFMQYAHMTPAEAVQTYLDLGKTYAMGTQYEVFAMADEAYAAPRQALAAAMAAKGIPAERFKLPAVGGWFMVPPLDPADGDQGIKQAH</sequence>
<dbReference type="InterPro" id="IPR001279">
    <property type="entry name" value="Metallo-B-lactamas"/>
</dbReference>
<evidence type="ECO:0000313" key="2">
    <source>
        <dbReference type="EMBL" id="NDV11827.1"/>
    </source>
</evidence>
<dbReference type="Gene3D" id="3.60.15.10">
    <property type="entry name" value="Ribonuclease Z/Hydroxyacylglutathione hydrolase-like"/>
    <property type="match status" value="1"/>
</dbReference>
<dbReference type="PANTHER" id="PTHR15032:SF4">
    <property type="entry name" value="N-ACYL-PHOSPHATIDYLETHANOLAMINE-HYDROLYZING PHOSPHOLIPASE D"/>
    <property type="match status" value="1"/>
</dbReference>
<dbReference type="PANTHER" id="PTHR15032">
    <property type="entry name" value="N-ACYL-PHOSPHATIDYLETHANOLAMINE-HYDROLYZING PHOSPHOLIPASE D"/>
    <property type="match status" value="1"/>
</dbReference>
<dbReference type="SUPFAM" id="SSF56281">
    <property type="entry name" value="Metallo-hydrolase/oxidoreductase"/>
    <property type="match status" value="1"/>
</dbReference>
<feature type="domain" description="Metallo-beta-lactamase" evidence="1">
    <location>
        <begin position="120"/>
        <end position="315"/>
    </location>
</feature>
<gene>
    <name evidence="2" type="ORF">GZH52_03315</name>
</gene>
<dbReference type="AlphaFoldDB" id="A0A6B2KPP4"/>
<organism evidence="2 3">
    <name type="scientific">Crenobacter caeni</name>
    <dbReference type="NCBI Taxonomy" id="2705474"/>
    <lineage>
        <taxon>Bacteria</taxon>
        <taxon>Pseudomonadati</taxon>
        <taxon>Pseudomonadota</taxon>
        <taxon>Betaproteobacteria</taxon>
        <taxon>Neisseriales</taxon>
        <taxon>Neisseriaceae</taxon>
        <taxon>Crenobacter</taxon>
    </lineage>
</organism>
<comment type="caution">
    <text evidence="2">The sequence shown here is derived from an EMBL/GenBank/DDBJ whole genome shotgun (WGS) entry which is preliminary data.</text>
</comment>
<dbReference type="RefSeq" id="WP_163315080.1">
    <property type="nucleotide sequence ID" value="NZ_JAAGAA010000002.1"/>
</dbReference>
<evidence type="ECO:0000313" key="3">
    <source>
        <dbReference type="Proteomes" id="UP000482578"/>
    </source>
</evidence>
<dbReference type="GO" id="GO:0005737">
    <property type="term" value="C:cytoplasm"/>
    <property type="evidence" value="ECO:0007669"/>
    <property type="project" value="TreeGrafter"/>
</dbReference>
<name>A0A6B2KPP4_9NEIS</name>